<accession>A0A6B0Y243</accession>
<proteinExistence type="predicted"/>
<evidence type="ECO:0000256" key="3">
    <source>
        <dbReference type="ARBA" id="ARBA00022989"/>
    </source>
</evidence>
<evidence type="ECO:0000256" key="1">
    <source>
        <dbReference type="ARBA" id="ARBA00022475"/>
    </source>
</evidence>
<protein>
    <submittedName>
        <fullName evidence="8">DUF1049 domain-containing protein</fullName>
    </submittedName>
</protein>
<dbReference type="AlphaFoldDB" id="A0A6B0Y243"/>
<feature type="compositionally biased region" description="Basic and acidic residues" evidence="5">
    <location>
        <begin position="103"/>
        <end position="114"/>
    </location>
</feature>
<feature type="transmembrane region" description="Helical" evidence="6">
    <location>
        <begin position="46"/>
        <end position="68"/>
    </location>
</feature>
<gene>
    <name evidence="8" type="ORF">F4Y60_08625</name>
</gene>
<dbReference type="InterPro" id="IPR010445">
    <property type="entry name" value="LapA_dom"/>
</dbReference>
<evidence type="ECO:0000256" key="4">
    <source>
        <dbReference type="ARBA" id="ARBA00023136"/>
    </source>
</evidence>
<feature type="region of interest" description="Disordered" evidence="5">
    <location>
        <begin position="80"/>
        <end position="114"/>
    </location>
</feature>
<evidence type="ECO:0000256" key="5">
    <source>
        <dbReference type="SAM" id="MobiDB-lite"/>
    </source>
</evidence>
<evidence type="ECO:0000256" key="2">
    <source>
        <dbReference type="ARBA" id="ARBA00022692"/>
    </source>
</evidence>
<dbReference type="GO" id="GO:0005886">
    <property type="term" value="C:plasma membrane"/>
    <property type="evidence" value="ECO:0007669"/>
    <property type="project" value="InterPro"/>
</dbReference>
<comment type="caution">
    <text evidence="8">The sequence shown here is derived from an EMBL/GenBank/DDBJ whole genome shotgun (WGS) entry which is preliminary data.</text>
</comment>
<keyword evidence="3 6" id="KW-1133">Transmembrane helix</keyword>
<keyword evidence="2 6" id="KW-0812">Transmembrane</keyword>
<dbReference type="Pfam" id="PF06305">
    <property type="entry name" value="LapA_dom"/>
    <property type="match status" value="1"/>
</dbReference>
<evidence type="ECO:0000313" key="8">
    <source>
        <dbReference type="EMBL" id="MXY34137.1"/>
    </source>
</evidence>
<feature type="compositionally biased region" description="Basic and acidic residues" evidence="5">
    <location>
        <begin position="80"/>
        <end position="94"/>
    </location>
</feature>
<evidence type="ECO:0000259" key="7">
    <source>
        <dbReference type="Pfam" id="PF06305"/>
    </source>
</evidence>
<name>A0A6B0Y243_9RHOB</name>
<reference evidence="8" key="1">
    <citation type="submission" date="2019-09" db="EMBL/GenBank/DDBJ databases">
        <title>Characterisation of the sponge microbiome using genome-centric metagenomics.</title>
        <authorList>
            <person name="Engelberts J.P."/>
            <person name="Robbins S.J."/>
            <person name="De Goeij J.M."/>
            <person name="Aranda M."/>
            <person name="Bell S.C."/>
            <person name="Webster N.S."/>
        </authorList>
    </citation>
    <scope>NUCLEOTIDE SEQUENCE</scope>
    <source>
        <strain evidence="8">SB0664_bin_43</strain>
    </source>
</reference>
<dbReference type="EMBL" id="VXRY01000340">
    <property type="protein sequence ID" value="MXY34137.1"/>
    <property type="molecule type" value="Genomic_DNA"/>
</dbReference>
<organism evidence="8">
    <name type="scientific">Boseongicola sp. SB0664_bin_43</name>
    <dbReference type="NCBI Taxonomy" id="2604844"/>
    <lineage>
        <taxon>Bacteria</taxon>
        <taxon>Pseudomonadati</taxon>
        <taxon>Pseudomonadota</taxon>
        <taxon>Alphaproteobacteria</taxon>
        <taxon>Rhodobacterales</taxon>
        <taxon>Paracoccaceae</taxon>
        <taxon>Boseongicola</taxon>
    </lineage>
</organism>
<evidence type="ECO:0000256" key="6">
    <source>
        <dbReference type="SAM" id="Phobius"/>
    </source>
</evidence>
<keyword evidence="1" id="KW-1003">Cell membrane</keyword>
<sequence>MRVIRGLFLGVLAVALITVAMANRGPLSVRMLPAEVSRLVGFDWEITLPTFVVLFAAGVIGLALGFLWEWLREHKHRARAASERKERQRLEQEFSKTGSASASHDEVIEILESR</sequence>
<keyword evidence="4 6" id="KW-0472">Membrane</keyword>
<feature type="domain" description="Lipopolysaccharide assembly protein A" evidence="7">
    <location>
        <begin position="42"/>
        <end position="93"/>
    </location>
</feature>